<dbReference type="InterPro" id="IPR009061">
    <property type="entry name" value="DNA-bd_dom_put_sf"/>
</dbReference>
<dbReference type="InterPro" id="IPR000551">
    <property type="entry name" value="MerR-type_HTH_dom"/>
</dbReference>
<dbReference type="EMBL" id="JAHCVK010000002">
    <property type="protein sequence ID" value="MBT0653046.1"/>
    <property type="molecule type" value="Genomic_DNA"/>
</dbReference>
<comment type="caution">
    <text evidence="3">The sequence shown here is derived from an EMBL/GenBank/DDBJ whole genome shotgun (WGS) entry which is preliminary data.</text>
</comment>
<dbReference type="SMART" id="SM00422">
    <property type="entry name" value="HTH_MERR"/>
    <property type="match status" value="1"/>
</dbReference>
<dbReference type="PANTHER" id="PTHR30204:SF15">
    <property type="entry name" value="BLL5018 PROTEIN"/>
    <property type="match status" value="1"/>
</dbReference>
<dbReference type="Gene3D" id="1.10.1660.10">
    <property type="match status" value="1"/>
</dbReference>
<gene>
    <name evidence="3" type="ORF">KI810_08260</name>
</gene>
<evidence type="ECO:0000313" key="4">
    <source>
        <dbReference type="Proteomes" id="UP000756860"/>
    </source>
</evidence>
<dbReference type="Proteomes" id="UP000756860">
    <property type="component" value="Unassembled WGS sequence"/>
</dbReference>
<protein>
    <submittedName>
        <fullName evidence="3">MerR family transcriptional regulator</fullName>
    </submittedName>
</protein>
<keyword evidence="4" id="KW-1185">Reference proteome</keyword>
<sequence>MPAVSPDKLYYRIGEVAAITSLRPSVLRFWESEFGMLQPRKSRSGQRLYSQENLALIQDIKRLLYVEKLTIEGARKRLALPVTAVQGKDLAGPADDSSRELLRKIKAELEQLRKIL</sequence>
<keyword evidence="1" id="KW-0238">DNA-binding</keyword>
<dbReference type="SUPFAM" id="SSF46955">
    <property type="entry name" value="Putative DNA-binding domain"/>
    <property type="match status" value="1"/>
</dbReference>
<reference evidence="3 4" key="1">
    <citation type="submission" date="2021-05" db="EMBL/GenBank/DDBJ databases">
        <title>The draft genome of Geobacter luticola JCM 17780.</title>
        <authorList>
            <person name="Xu Z."/>
            <person name="Masuda Y."/>
            <person name="Itoh H."/>
            <person name="Senoo K."/>
        </authorList>
    </citation>
    <scope>NUCLEOTIDE SEQUENCE [LARGE SCALE GENOMIC DNA]</scope>
    <source>
        <strain evidence="3 4">JCM 17780</strain>
    </source>
</reference>
<organism evidence="3 4">
    <name type="scientific">Geomobilimonas luticola</name>
    <dbReference type="NCBI Taxonomy" id="1114878"/>
    <lineage>
        <taxon>Bacteria</taxon>
        <taxon>Pseudomonadati</taxon>
        <taxon>Thermodesulfobacteriota</taxon>
        <taxon>Desulfuromonadia</taxon>
        <taxon>Geobacterales</taxon>
        <taxon>Geobacteraceae</taxon>
        <taxon>Geomobilimonas</taxon>
    </lineage>
</organism>
<evidence type="ECO:0000313" key="3">
    <source>
        <dbReference type="EMBL" id="MBT0653046.1"/>
    </source>
</evidence>
<dbReference type="RefSeq" id="WP_214175029.1">
    <property type="nucleotide sequence ID" value="NZ_JAHCVK010000002.1"/>
</dbReference>
<feature type="domain" description="HTH merR-type" evidence="2">
    <location>
        <begin position="10"/>
        <end position="80"/>
    </location>
</feature>
<dbReference type="CDD" id="cd04765">
    <property type="entry name" value="HTH_MlrA-like_sg2"/>
    <property type="match status" value="1"/>
</dbReference>
<evidence type="ECO:0000259" key="2">
    <source>
        <dbReference type="PROSITE" id="PS50937"/>
    </source>
</evidence>
<dbReference type="PANTHER" id="PTHR30204">
    <property type="entry name" value="REDOX-CYCLING DRUG-SENSING TRANSCRIPTIONAL ACTIVATOR SOXR"/>
    <property type="match status" value="1"/>
</dbReference>
<dbReference type="Pfam" id="PF13411">
    <property type="entry name" value="MerR_1"/>
    <property type="match status" value="1"/>
</dbReference>
<name>A0ABS5SCE3_9BACT</name>
<accession>A0ABS5SCE3</accession>
<dbReference type="PROSITE" id="PS50937">
    <property type="entry name" value="HTH_MERR_2"/>
    <property type="match status" value="1"/>
</dbReference>
<proteinExistence type="predicted"/>
<evidence type="ECO:0000256" key="1">
    <source>
        <dbReference type="ARBA" id="ARBA00023125"/>
    </source>
</evidence>
<dbReference type="InterPro" id="IPR047057">
    <property type="entry name" value="MerR_fam"/>
</dbReference>